<reference evidence="1 2" key="1">
    <citation type="submission" date="2014-03" db="EMBL/GenBank/DDBJ databases">
        <title>Draft Genome Sequences of Four Burkholderia Strains.</title>
        <authorList>
            <person name="Liu X.Y."/>
            <person name="Li C.X."/>
            <person name="Xu J.H."/>
        </authorList>
    </citation>
    <scope>NUCLEOTIDE SEQUENCE [LARGE SCALE GENOMIC DNA]</scope>
    <source>
        <strain evidence="1 2">OP-1</strain>
    </source>
</reference>
<name>A0A656QCL5_9BURK</name>
<keyword evidence="2" id="KW-1185">Reference proteome</keyword>
<proteinExistence type="predicted"/>
<evidence type="ECO:0000313" key="1">
    <source>
        <dbReference type="EMBL" id="KDR25987.1"/>
    </source>
</evidence>
<dbReference type="AlphaFoldDB" id="A0A656QCL5"/>
<protein>
    <submittedName>
        <fullName evidence="1">Uncharacterized protein</fullName>
    </submittedName>
</protein>
<dbReference type="Proteomes" id="UP000027451">
    <property type="component" value="Unassembled WGS sequence"/>
</dbReference>
<gene>
    <name evidence="1" type="ORF">BG60_26295</name>
</gene>
<dbReference type="RefSeq" id="WP_034473779.1">
    <property type="nucleotide sequence ID" value="NZ_JFHD01000040.1"/>
</dbReference>
<organism evidence="1 2">
    <name type="scientific">Caballeronia zhejiangensis</name>
    <dbReference type="NCBI Taxonomy" id="871203"/>
    <lineage>
        <taxon>Bacteria</taxon>
        <taxon>Pseudomonadati</taxon>
        <taxon>Pseudomonadota</taxon>
        <taxon>Betaproteobacteria</taxon>
        <taxon>Burkholderiales</taxon>
        <taxon>Burkholderiaceae</taxon>
        <taxon>Caballeronia</taxon>
    </lineage>
</organism>
<comment type="caution">
    <text evidence="1">The sequence shown here is derived from an EMBL/GenBank/DDBJ whole genome shotgun (WGS) entry which is preliminary data.</text>
</comment>
<sequence>MRTPSPASPLEFNRCPLCNDGHDDIEDAVHCCMWKRMGFAERDELIRKIRLGQFDAAAFQTH</sequence>
<dbReference type="EMBL" id="JFHD01000040">
    <property type="protein sequence ID" value="KDR25987.1"/>
    <property type="molecule type" value="Genomic_DNA"/>
</dbReference>
<accession>A0A656QCL5</accession>
<evidence type="ECO:0000313" key="2">
    <source>
        <dbReference type="Proteomes" id="UP000027451"/>
    </source>
</evidence>